<dbReference type="AlphaFoldDB" id="A0A0B6XW54"/>
<keyword evidence="1" id="KW-0732">Signal</keyword>
<feature type="chain" id="PRO_5002111644" evidence="1">
    <location>
        <begin position="23"/>
        <end position="83"/>
    </location>
</feature>
<reference evidence="2" key="1">
    <citation type="submission" date="2014-12" db="EMBL/GenBank/DDBJ databases">
        <title>Insight into the proteome of Arion vulgaris.</title>
        <authorList>
            <person name="Aradska J."/>
            <person name="Bulat T."/>
            <person name="Smidak R."/>
            <person name="Sarate P."/>
            <person name="Gangsoo J."/>
            <person name="Sialana F."/>
            <person name="Bilban M."/>
            <person name="Lubec G."/>
        </authorList>
    </citation>
    <scope>NUCLEOTIDE SEQUENCE</scope>
    <source>
        <tissue evidence="2">Skin</tissue>
    </source>
</reference>
<organism evidence="2">
    <name type="scientific">Arion vulgaris</name>
    <dbReference type="NCBI Taxonomy" id="1028688"/>
    <lineage>
        <taxon>Eukaryota</taxon>
        <taxon>Metazoa</taxon>
        <taxon>Spiralia</taxon>
        <taxon>Lophotrochozoa</taxon>
        <taxon>Mollusca</taxon>
        <taxon>Gastropoda</taxon>
        <taxon>Heterobranchia</taxon>
        <taxon>Euthyneura</taxon>
        <taxon>Panpulmonata</taxon>
        <taxon>Eupulmonata</taxon>
        <taxon>Stylommatophora</taxon>
        <taxon>Helicina</taxon>
        <taxon>Arionoidea</taxon>
        <taxon>Arionidae</taxon>
        <taxon>Arion</taxon>
    </lineage>
</organism>
<gene>
    <name evidence="2" type="primary">ORF3199</name>
</gene>
<feature type="non-terminal residue" evidence="2">
    <location>
        <position position="83"/>
    </location>
</feature>
<protein>
    <submittedName>
        <fullName evidence="2">Uncharacterized protein</fullName>
    </submittedName>
</protein>
<sequence>KSGVFLALFLVLLIILTGYSDTSLKESGVNKGPANCDRQKCNVEFLGMADGKKIDKEQLDDRHKNMFEGISNVFYESFSKLIR</sequence>
<evidence type="ECO:0000313" key="2">
    <source>
        <dbReference type="EMBL" id="CEK48139.1"/>
    </source>
</evidence>
<proteinExistence type="predicted"/>
<name>A0A0B6XW54_9EUPU</name>
<feature type="non-terminal residue" evidence="2">
    <location>
        <position position="1"/>
    </location>
</feature>
<evidence type="ECO:0000256" key="1">
    <source>
        <dbReference type="SAM" id="SignalP"/>
    </source>
</evidence>
<accession>A0A0B6XW54</accession>
<feature type="signal peptide" evidence="1">
    <location>
        <begin position="1"/>
        <end position="22"/>
    </location>
</feature>
<dbReference type="EMBL" id="HACG01001274">
    <property type="protein sequence ID" value="CEK48139.1"/>
    <property type="molecule type" value="Transcribed_RNA"/>
</dbReference>